<feature type="compositionally biased region" description="Polar residues" evidence="1">
    <location>
        <begin position="269"/>
        <end position="285"/>
    </location>
</feature>
<name>A0A3N4KU80_9PEZI</name>
<organism evidence="3 4">
    <name type="scientific">Morchella conica CCBAS932</name>
    <dbReference type="NCBI Taxonomy" id="1392247"/>
    <lineage>
        <taxon>Eukaryota</taxon>
        <taxon>Fungi</taxon>
        <taxon>Dikarya</taxon>
        <taxon>Ascomycota</taxon>
        <taxon>Pezizomycotina</taxon>
        <taxon>Pezizomycetes</taxon>
        <taxon>Pezizales</taxon>
        <taxon>Morchellaceae</taxon>
        <taxon>Morchella</taxon>
    </lineage>
</organism>
<dbReference type="InterPro" id="IPR003034">
    <property type="entry name" value="SAP_dom"/>
</dbReference>
<evidence type="ECO:0000313" key="4">
    <source>
        <dbReference type="Proteomes" id="UP000277580"/>
    </source>
</evidence>
<protein>
    <recommendedName>
        <fullName evidence="2">SAP domain-containing protein</fullName>
    </recommendedName>
</protein>
<reference evidence="3 4" key="1">
    <citation type="journal article" date="2018" name="Nat. Ecol. Evol.">
        <title>Pezizomycetes genomes reveal the molecular basis of ectomycorrhizal truffle lifestyle.</title>
        <authorList>
            <person name="Murat C."/>
            <person name="Payen T."/>
            <person name="Noel B."/>
            <person name="Kuo A."/>
            <person name="Morin E."/>
            <person name="Chen J."/>
            <person name="Kohler A."/>
            <person name="Krizsan K."/>
            <person name="Balestrini R."/>
            <person name="Da Silva C."/>
            <person name="Montanini B."/>
            <person name="Hainaut M."/>
            <person name="Levati E."/>
            <person name="Barry K.W."/>
            <person name="Belfiori B."/>
            <person name="Cichocki N."/>
            <person name="Clum A."/>
            <person name="Dockter R.B."/>
            <person name="Fauchery L."/>
            <person name="Guy J."/>
            <person name="Iotti M."/>
            <person name="Le Tacon F."/>
            <person name="Lindquist E.A."/>
            <person name="Lipzen A."/>
            <person name="Malagnac F."/>
            <person name="Mello A."/>
            <person name="Molinier V."/>
            <person name="Miyauchi S."/>
            <person name="Poulain J."/>
            <person name="Riccioni C."/>
            <person name="Rubini A."/>
            <person name="Sitrit Y."/>
            <person name="Splivallo R."/>
            <person name="Traeger S."/>
            <person name="Wang M."/>
            <person name="Zifcakova L."/>
            <person name="Wipf D."/>
            <person name="Zambonelli A."/>
            <person name="Paolocci F."/>
            <person name="Nowrousian M."/>
            <person name="Ottonello S."/>
            <person name="Baldrian P."/>
            <person name="Spatafora J.W."/>
            <person name="Henrissat B."/>
            <person name="Nagy L.G."/>
            <person name="Aury J.M."/>
            <person name="Wincker P."/>
            <person name="Grigoriev I.V."/>
            <person name="Bonfante P."/>
            <person name="Martin F.M."/>
        </authorList>
    </citation>
    <scope>NUCLEOTIDE SEQUENCE [LARGE SCALE GENOMIC DNA]</scope>
    <source>
        <strain evidence="3 4">CCBAS932</strain>
    </source>
</reference>
<evidence type="ECO:0000256" key="1">
    <source>
        <dbReference type="SAM" id="MobiDB-lite"/>
    </source>
</evidence>
<feature type="region of interest" description="Disordered" evidence="1">
    <location>
        <begin position="41"/>
        <end position="234"/>
    </location>
</feature>
<feature type="compositionally biased region" description="Low complexity" evidence="1">
    <location>
        <begin position="368"/>
        <end position="385"/>
    </location>
</feature>
<dbReference type="SUPFAM" id="SSF68906">
    <property type="entry name" value="SAP domain"/>
    <property type="match status" value="1"/>
</dbReference>
<feature type="compositionally biased region" description="Pro residues" evidence="1">
    <location>
        <begin position="113"/>
        <end position="125"/>
    </location>
</feature>
<keyword evidence="4" id="KW-1185">Reference proteome</keyword>
<dbReference type="PROSITE" id="PS50800">
    <property type="entry name" value="SAP"/>
    <property type="match status" value="1"/>
</dbReference>
<feature type="compositionally biased region" description="Polar residues" evidence="1">
    <location>
        <begin position="187"/>
        <end position="199"/>
    </location>
</feature>
<accession>A0A3N4KU80</accession>
<feature type="region of interest" description="Disordered" evidence="1">
    <location>
        <begin position="367"/>
        <end position="389"/>
    </location>
</feature>
<dbReference type="STRING" id="1392247.A0A3N4KU80"/>
<dbReference type="InterPro" id="IPR036361">
    <property type="entry name" value="SAP_dom_sf"/>
</dbReference>
<proteinExistence type="predicted"/>
<dbReference type="EMBL" id="ML119119">
    <property type="protein sequence ID" value="RPB14133.1"/>
    <property type="molecule type" value="Genomic_DNA"/>
</dbReference>
<evidence type="ECO:0000259" key="2">
    <source>
        <dbReference type="PROSITE" id="PS50800"/>
    </source>
</evidence>
<feature type="compositionally biased region" description="Basic and acidic residues" evidence="1">
    <location>
        <begin position="205"/>
        <end position="219"/>
    </location>
</feature>
<feature type="region of interest" description="Disordered" evidence="1">
    <location>
        <begin position="269"/>
        <end position="293"/>
    </location>
</feature>
<dbReference type="AlphaFoldDB" id="A0A3N4KU80"/>
<dbReference type="Gene3D" id="1.10.720.30">
    <property type="entry name" value="SAP domain"/>
    <property type="match status" value="1"/>
</dbReference>
<gene>
    <name evidence="3" type="ORF">P167DRAFT_572677</name>
</gene>
<sequence length="867" mass="96069">MASIETLSALTVPKLKDKCRELGLPVGGKKTDLITRIQNKLSDASEVIAPSDASLSKPTPSTSVEPTKPAARTKGSIKRKKSLESLACTPSKKVSGNKKKRTSKDAEVTDKTPPTPPTAPAPVPAPATATAVSISKSNLQSAALLNSREDNAREGSNITGTAKTIPPATTPSEIMLPGRPNRFRASNPVTSSGVNPSPRNRTRSSTHDKAAGQSKDTHNQPEINSSNPNQGNLHTTALKLNPVATKDPGENEKTVTTKRKGVLAVTNQRKGGVQGSTSVHQSSLDTIRPPKADTRRFSGLSVASSPGVRYQEKDNPGVVAPVGIREATVSPSEEESRLNIEHTEKNITVRLPVRGFKGLKLRIKSTMDSNNDTVPNSSSNTSTPPARKRDDEILASIIRNPPRYTFRREVERIARVLALVAFYSCSFEDSTAPGYFLKHLALVSRKYRYASTLAFTNLVKLEFRGKRTQNWFKNKGIDEKVADVRSWYWHRVSERASIIERFRTSWMERVWRFLVLALESIKPSIVGSPKPVKFGLWFNGINQHLIADPDFTGQFETSIRFWIRRFYVWVTGNGGGYPLLLQDLRDEMVQDIQPLVETENQDLWRVETKCGDIHFIVGLTGEVIGRVEVDESAESGLNPVLRRARTRIGTIIRSRTRASRLYSQINERRRTNIDNVTWKDLREDWKEHALTLVSPLTTPEELNTSLRRLIESVYRPDSRTVSNGIHESIKLPHHRALAERWVLAQVEPGGISGKPVLDAIHSPMRRKKQLGLDLQAKLIVESVRCSGEKWISSMNGCLAQGVGFVHTPGMGWFVLEETGQNIAQEDYGIQGLWATVLGVNENGSALSANALEELAEMFVMKDTLDYM</sequence>
<dbReference type="SMART" id="SM00513">
    <property type="entry name" value="SAP"/>
    <property type="match status" value="1"/>
</dbReference>
<feature type="domain" description="SAP" evidence="2">
    <location>
        <begin position="7"/>
        <end position="41"/>
    </location>
</feature>
<feature type="compositionally biased region" description="Polar residues" evidence="1">
    <location>
        <begin position="133"/>
        <end position="144"/>
    </location>
</feature>
<evidence type="ECO:0000313" key="3">
    <source>
        <dbReference type="EMBL" id="RPB14133.1"/>
    </source>
</evidence>
<feature type="compositionally biased region" description="Polar residues" evidence="1">
    <location>
        <begin position="220"/>
        <end position="234"/>
    </location>
</feature>
<feature type="compositionally biased region" description="Polar residues" evidence="1">
    <location>
        <begin position="53"/>
        <end position="65"/>
    </location>
</feature>
<dbReference type="InParanoid" id="A0A3N4KU80"/>
<dbReference type="Pfam" id="PF02037">
    <property type="entry name" value="SAP"/>
    <property type="match status" value="1"/>
</dbReference>
<dbReference type="OrthoDB" id="2368680at2759"/>
<dbReference type="Proteomes" id="UP000277580">
    <property type="component" value="Unassembled WGS sequence"/>
</dbReference>